<evidence type="ECO:0000256" key="1">
    <source>
        <dbReference type="ARBA" id="ARBA00010543"/>
    </source>
</evidence>
<dbReference type="AlphaFoldDB" id="A0A1S8WW86"/>
<dbReference type="EMBL" id="KV893976">
    <property type="protein sequence ID" value="OON18654.1"/>
    <property type="molecule type" value="Genomic_DNA"/>
</dbReference>
<organism evidence="4 5">
    <name type="scientific">Opisthorchis viverrini</name>
    <name type="common">Southeast Asian liver fluke</name>
    <dbReference type="NCBI Taxonomy" id="6198"/>
    <lineage>
        <taxon>Eukaryota</taxon>
        <taxon>Metazoa</taxon>
        <taxon>Spiralia</taxon>
        <taxon>Lophotrochozoa</taxon>
        <taxon>Platyhelminthes</taxon>
        <taxon>Trematoda</taxon>
        <taxon>Digenea</taxon>
        <taxon>Opisthorchiida</taxon>
        <taxon>Opisthorchiata</taxon>
        <taxon>Opisthorchiidae</taxon>
        <taxon>Opisthorchis</taxon>
    </lineage>
</organism>
<dbReference type="Pfam" id="PF10394">
    <property type="entry name" value="Hat1_N"/>
    <property type="match status" value="1"/>
</dbReference>
<accession>A0A1S8WW86</accession>
<comment type="similarity">
    <text evidence="1">Belongs to the HAT1 family.</text>
</comment>
<evidence type="ECO:0000313" key="4">
    <source>
        <dbReference type="EMBL" id="OON18654.1"/>
    </source>
</evidence>
<evidence type="ECO:0000313" key="5">
    <source>
        <dbReference type="Proteomes" id="UP000243686"/>
    </source>
</evidence>
<dbReference type="GO" id="GO:0005634">
    <property type="term" value="C:nucleus"/>
    <property type="evidence" value="ECO:0007669"/>
    <property type="project" value="InterPro"/>
</dbReference>
<proteinExistence type="inferred from homology"/>
<protein>
    <recommendedName>
        <fullName evidence="3">Histone acetyl transferase HAT1 N-terminal domain-containing protein</fullName>
    </recommendedName>
</protein>
<dbReference type="GO" id="GO:0004402">
    <property type="term" value="F:histone acetyltransferase activity"/>
    <property type="evidence" value="ECO:0007669"/>
    <property type="project" value="InterPro"/>
</dbReference>
<dbReference type="SUPFAM" id="SSF55729">
    <property type="entry name" value="Acyl-CoA N-acyltransferases (Nat)"/>
    <property type="match status" value="1"/>
</dbReference>
<name>A0A1S8WW86_OPIVI</name>
<comment type="catalytic activity">
    <reaction evidence="2">
        <text>L-lysyl-[protein] + acetyl-CoA = N(6)-acetyl-L-lysyl-[protein] + CoA + H(+)</text>
        <dbReference type="Rhea" id="RHEA:45948"/>
        <dbReference type="Rhea" id="RHEA-COMP:9752"/>
        <dbReference type="Rhea" id="RHEA-COMP:10731"/>
        <dbReference type="ChEBI" id="CHEBI:15378"/>
        <dbReference type="ChEBI" id="CHEBI:29969"/>
        <dbReference type="ChEBI" id="CHEBI:57287"/>
        <dbReference type="ChEBI" id="CHEBI:57288"/>
        <dbReference type="ChEBI" id="CHEBI:61930"/>
        <dbReference type="EC" id="2.3.1.48"/>
    </reaction>
</comment>
<feature type="domain" description="Histone acetyl transferase HAT1 N-terminal" evidence="3">
    <location>
        <begin position="15"/>
        <end position="50"/>
    </location>
</feature>
<dbReference type="Gene3D" id="3.40.630.30">
    <property type="match status" value="1"/>
</dbReference>
<dbReference type="InterPro" id="IPR017380">
    <property type="entry name" value="Hist_AcTrfase_B-typ_cat-su"/>
</dbReference>
<dbReference type="GO" id="GO:0031509">
    <property type="term" value="P:subtelomeric heterochromatin formation"/>
    <property type="evidence" value="ECO:0007669"/>
    <property type="project" value="InterPro"/>
</dbReference>
<evidence type="ECO:0000259" key="3">
    <source>
        <dbReference type="Pfam" id="PF10394"/>
    </source>
</evidence>
<dbReference type="InterPro" id="IPR019467">
    <property type="entry name" value="Hat1_N"/>
</dbReference>
<dbReference type="GO" id="GO:0000781">
    <property type="term" value="C:chromosome, telomeric region"/>
    <property type="evidence" value="ECO:0007669"/>
    <property type="project" value="GOC"/>
</dbReference>
<dbReference type="PANTHER" id="PTHR12046">
    <property type="entry name" value="HISTONE ACETYLTRANSFERASE TYPE B CATALYTIC SUBUNIT"/>
    <property type="match status" value="1"/>
</dbReference>
<dbReference type="InterPro" id="IPR016181">
    <property type="entry name" value="Acyl_CoA_acyltransferase"/>
</dbReference>
<sequence length="142" mass="16454">MDDTRSSKALNEFRANACEAISFKMIRTKADFEGGVEFHPEFAHQIFGERFEVIDPQQDGEAPSYAFIGYMTIFKFYAYPANLRPRLSQVLILPPFRNNGHASELLQTFYRDFVHIPNVRDITGKFTYVLLQVFLHDVMGHQ</sequence>
<dbReference type="Proteomes" id="UP000243686">
    <property type="component" value="Unassembled WGS sequence"/>
</dbReference>
<keyword evidence="5" id="KW-1185">Reference proteome</keyword>
<gene>
    <name evidence="4" type="ORF">X801_05491</name>
</gene>
<evidence type="ECO:0000256" key="2">
    <source>
        <dbReference type="ARBA" id="ARBA00048017"/>
    </source>
</evidence>
<reference evidence="4 5" key="1">
    <citation type="submission" date="2015-03" db="EMBL/GenBank/DDBJ databases">
        <title>Draft genome of the nematode, Opisthorchis viverrini.</title>
        <authorList>
            <person name="Mitreva M."/>
        </authorList>
    </citation>
    <scope>NUCLEOTIDE SEQUENCE [LARGE SCALE GENOMIC DNA]</scope>
    <source>
        <strain evidence="4">Khon Kaen</strain>
    </source>
</reference>